<evidence type="ECO:0000256" key="7">
    <source>
        <dbReference type="RuleBase" id="RU362064"/>
    </source>
</evidence>
<keyword evidence="8" id="KW-0969">Cilium</keyword>
<reference evidence="8 9" key="1">
    <citation type="submission" date="2018-04" db="EMBL/GenBank/DDBJ databases">
        <title>Denitrifier Microvirgula.</title>
        <authorList>
            <person name="Anderson E."/>
            <person name="Jang J."/>
            <person name="Ishii S."/>
        </authorList>
    </citation>
    <scope>NUCLEOTIDE SEQUENCE [LARGE SCALE GENOMIC DNA]</scope>
    <source>
        <strain evidence="8 9">BE2.4</strain>
    </source>
</reference>
<dbReference type="EMBL" id="CP028519">
    <property type="protein sequence ID" value="AVY96056.1"/>
    <property type="molecule type" value="Genomic_DNA"/>
</dbReference>
<keyword evidence="8" id="KW-0282">Flagellum</keyword>
<keyword evidence="8" id="KW-0966">Cell projection</keyword>
<dbReference type="GO" id="GO:0009425">
    <property type="term" value="C:bacterial-type flagellum basal body"/>
    <property type="evidence" value="ECO:0007669"/>
    <property type="project" value="UniProtKB-SubCell"/>
</dbReference>
<keyword evidence="5 7" id="KW-0975">Bacterial flagellum</keyword>
<dbReference type="AlphaFoldDB" id="A0A2S0PFA6"/>
<gene>
    <name evidence="8" type="primary">fliO</name>
    <name evidence="8" type="ORF">DAI18_10565</name>
</gene>
<accession>A0A2S0PFA6</accession>
<comment type="subcellular location">
    <subcellularLocation>
        <location evidence="7">Cell membrane</location>
    </subcellularLocation>
    <subcellularLocation>
        <location evidence="7">Bacterial flagellum basal body</location>
    </subcellularLocation>
</comment>
<evidence type="ECO:0000256" key="3">
    <source>
        <dbReference type="ARBA" id="ARBA00022989"/>
    </source>
</evidence>
<dbReference type="PANTHER" id="PTHR38766">
    <property type="entry name" value="FLAGELLAR PROTEIN FLIO"/>
    <property type="match status" value="1"/>
</dbReference>
<proteinExistence type="inferred from homology"/>
<name>A0A2S0PFA6_9NEIS</name>
<evidence type="ECO:0000313" key="8">
    <source>
        <dbReference type="EMBL" id="AVY96056.1"/>
    </source>
</evidence>
<sequence length="136" mass="14070">MAAVSLSARAAAPAAAMPGPIGGLVQVVLALGLVLGLIAALAWLVRRLNQAGLSGGRAVRVVGGTLLGGRERVVVVEVSGRWLVLGVTPQHISLLKDMERPDNADTPPPSLADGNFAARLKTAIERLQRTPSDRKA</sequence>
<dbReference type="STRING" id="1122240.GCA_000620105_00146"/>
<dbReference type="Pfam" id="PF04347">
    <property type="entry name" value="FliO"/>
    <property type="match status" value="1"/>
</dbReference>
<organism evidence="8 9">
    <name type="scientific">Microvirgula aerodenitrificans</name>
    <dbReference type="NCBI Taxonomy" id="57480"/>
    <lineage>
        <taxon>Bacteria</taxon>
        <taxon>Pseudomonadati</taxon>
        <taxon>Pseudomonadota</taxon>
        <taxon>Betaproteobacteria</taxon>
        <taxon>Neisseriales</taxon>
        <taxon>Aquaspirillaceae</taxon>
        <taxon>Microvirgula</taxon>
    </lineage>
</organism>
<evidence type="ECO:0000313" key="9">
    <source>
        <dbReference type="Proteomes" id="UP000244173"/>
    </source>
</evidence>
<dbReference type="InterPro" id="IPR052205">
    <property type="entry name" value="FliO/MopB"/>
</dbReference>
<evidence type="ECO:0000256" key="2">
    <source>
        <dbReference type="ARBA" id="ARBA00022692"/>
    </source>
</evidence>
<keyword evidence="1 7" id="KW-1003">Cell membrane</keyword>
<evidence type="ECO:0000256" key="5">
    <source>
        <dbReference type="ARBA" id="ARBA00023143"/>
    </source>
</evidence>
<dbReference type="InterPro" id="IPR022781">
    <property type="entry name" value="Flagellar_biosynth_FliO"/>
</dbReference>
<dbReference type="PANTHER" id="PTHR38766:SF1">
    <property type="entry name" value="FLAGELLAR PROTEIN FLIO"/>
    <property type="match status" value="1"/>
</dbReference>
<evidence type="ECO:0000256" key="6">
    <source>
        <dbReference type="ARBA" id="ARBA00037937"/>
    </source>
</evidence>
<keyword evidence="3 7" id="KW-1133">Transmembrane helix</keyword>
<dbReference type="GO" id="GO:0044781">
    <property type="term" value="P:bacterial-type flagellum organization"/>
    <property type="evidence" value="ECO:0007669"/>
    <property type="project" value="UniProtKB-UniRule"/>
</dbReference>
<feature type="transmembrane region" description="Helical" evidence="7">
    <location>
        <begin position="26"/>
        <end position="45"/>
    </location>
</feature>
<keyword evidence="9" id="KW-1185">Reference proteome</keyword>
<keyword evidence="4 7" id="KW-0472">Membrane</keyword>
<keyword evidence="2 7" id="KW-0812">Transmembrane</keyword>
<comment type="similarity">
    <text evidence="6 7">Belongs to the FliO/MopB family.</text>
</comment>
<evidence type="ECO:0000256" key="4">
    <source>
        <dbReference type="ARBA" id="ARBA00023136"/>
    </source>
</evidence>
<protein>
    <recommendedName>
        <fullName evidence="7">Flagellar protein</fullName>
    </recommendedName>
</protein>
<dbReference type="KEGG" id="maer:DAI18_10565"/>
<dbReference type="NCBIfam" id="TIGR03500">
    <property type="entry name" value="FliO_TIGR"/>
    <property type="match status" value="1"/>
</dbReference>
<evidence type="ECO:0000256" key="1">
    <source>
        <dbReference type="ARBA" id="ARBA00022475"/>
    </source>
</evidence>
<dbReference type="Proteomes" id="UP000244173">
    <property type="component" value="Chromosome"/>
</dbReference>
<dbReference type="GO" id="GO:0005886">
    <property type="term" value="C:plasma membrane"/>
    <property type="evidence" value="ECO:0007669"/>
    <property type="project" value="UniProtKB-SubCell"/>
</dbReference>